<accession>X1KAZ7</accession>
<evidence type="ECO:0000313" key="1">
    <source>
        <dbReference type="EMBL" id="GAH87394.1"/>
    </source>
</evidence>
<name>X1KAZ7_9ZZZZ</name>
<dbReference type="AlphaFoldDB" id="X1KAZ7"/>
<proteinExistence type="predicted"/>
<dbReference type="EMBL" id="BARU01038702">
    <property type="protein sequence ID" value="GAH87394.1"/>
    <property type="molecule type" value="Genomic_DNA"/>
</dbReference>
<reference evidence="1" key="1">
    <citation type="journal article" date="2014" name="Front. Microbiol.">
        <title>High frequency of phylogenetically diverse reductive dehalogenase-homologous genes in deep subseafloor sedimentary metagenomes.</title>
        <authorList>
            <person name="Kawai M."/>
            <person name="Futagami T."/>
            <person name="Toyoda A."/>
            <person name="Takaki Y."/>
            <person name="Nishi S."/>
            <person name="Hori S."/>
            <person name="Arai W."/>
            <person name="Tsubouchi T."/>
            <person name="Morono Y."/>
            <person name="Uchiyama I."/>
            <person name="Ito T."/>
            <person name="Fujiyama A."/>
            <person name="Inagaki F."/>
            <person name="Takami H."/>
        </authorList>
    </citation>
    <scope>NUCLEOTIDE SEQUENCE</scope>
    <source>
        <strain evidence="1">Expedition CK06-06</strain>
    </source>
</reference>
<organism evidence="1">
    <name type="scientific">marine sediment metagenome</name>
    <dbReference type="NCBI Taxonomy" id="412755"/>
    <lineage>
        <taxon>unclassified sequences</taxon>
        <taxon>metagenomes</taxon>
        <taxon>ecological metagenomes</taxon>
    </lineage>
</organism>
<feature type="non-terminal residue" evidence="1">
    <location>
        <position position="1"/>
    </location>
</feature>
<comment type="caution">
    <text evidence="1">The sequence shown here is derived from an EMBL/GenBank/DDBJ whole genome shotgun (WGS) entry which is preliminary data.</text>
</comment>
<protein>
    <submittedName>
        <fullName evidence="1">Uncharacterized protein</fullName>
    </submittedName>
</protein>
<gene>
    <name evidence="1" type="ORF">S03H2_60101</name>
</gene>
<sequence>VALELPPPFLSQALAGKGAPLNARGHPFPADHLPTLMALHSEFIREDFNLSTTVWALI</sequence>